<organism evidence="2 3">
    <name type="scientific">Dongia sedimenti</name>
    <dbReference type="NCBI Taxonomy" id="3064282"/>
    <lineage>
        <taxon>Bacteria</taxon>
        <taxon>Pseudomonadati</taxon>
        <taxon>Pseudomonadota</taxon>
        <taxon>Alphaproteobacteria</taxon>
        <taxon>Rhodospirillales</taxon>
        <taxon>Dongiaceae</taxon>
        <taxon>Dongia</taxon>
    </lineage>
</organism>
<dbReference type="Pfam" id="PF00565">
    <property type="entry name" value="SNase"/>
    <property type="match status" value="1"/>
</dbReference>
<name>A0ABU0YNS4_9PROT</name>
<dbReference type="PROSITE" id="PS50830">
    <property type="entry name" value="TNASE_3"/>
    <property type="match status" value="1"/>
</dbReference>
<dbReference type="InterPro" id="IPR016071">
    <property type="entry name" value="Staphylococal_nuclease_OB-fold"/>
</dbReference>
<dbReference type="Gene3D" id="2.40.50.90">
    <property type="match status" value="1"/>
</dbReference>
<protein>
    <submittedName>
        <fullName evidence="2">Thermonuclease family protein</fullName>
    </submittedName>
</protein>
<reference evidence="3" key="1">
    <citation type="submission" date="2023-08" db="EMBL/GenBank/DDBJ databases">
        <title>Rhodospirillaceae gen. nov., a novel taxon isolated from the Yangtze River Yuezi River estuary sludge.</title>
        <authorList>
            <person name="Ruan L."/>
        </authorList>
    </citation>
    <scope>NUCLEOTIDE SEQUENCE [LARGE SCALE GENOMIC DNA]</scope>
    <source>
        <strain evidence="3">R-7</strain>
    </source>
</reference>
<accession>A0ABU0YNS4</accession>
<dbReference type="EMBL" id="JAUYVI010000005">
    <property type="protein sequence ID" value="MDQ7249369.1"/>
    <property type="molecule type" value="Genomic_DNA"/>
</dbReference>
<feature type="domain" description="TNase-like" evidence="1">
    <location>
        <begin position="48"/>
        <end position="179"/>
    </location>
</feature>
<proteinExistence type="predicted"/>
<sequence length="282" mass="30102">MEEPSYTSRRSLLNLIMGRVFGGAIGLSLARFRPAGAETVALPDGLSPPESAAVAAVIDGDTLRLANGETLRLAAIEAPKRDLAPGDEGLASLTTAATGALKALVAARPITLCLDAGKRDRYGRRLAQAFNSEGVWLQAALIGEGLARVHGDGRNRLGLDALLRAEAPAREAARGIWRHPIFALRAADDPKLDRFAGSFQIIEGRVFAAAIVKGVGFVNFGADRRTDLTLVLEKPVLDLGGPAMMDLAWLTSKPIRCRGWLDLYDGPRIDINHPEQIEVLTG</sequence>
<evidence type="ECO:0000313" key="2">
    <source>
        <dbReference type="EMBL" id="MDQ7249369.1"/>
    </source>
</evidence>
<dbReference type="InterPro" id="IPR035437">
    <property type="entry name" value="SNase_OB-fold_sf"/>
</dbReference>
<dbReference type="SMART" id="SM00318">
    <property type="entry name" value="SNc"/>
    <property type="match status" value="1"/>
</dbReference>
<comment type="caution">
    <text evidence="2">The sequence shown here is derived from an EMBL/GenBank/DDBJ whole genome shotgun (WGS) entry which is preliminary data.</text>
</comment>
<gene>
    <name evidence="2" type="ORF">Q8A70_16900</name>
</gene>
<dbReference type="SUPFAM" id="SSF50199">
    <property type="entry name" value="Staphylococcal nuclease"/>
    <property type="match status" value="1"/>
</dbReference>
<dbReference type="RefSeq" id="WP_379957271.1">
    <property type="nucleotide sequence ID" value="NZ_JAUYVI010000005.1"/>
</dbReference>
<evidence type="ECO:0000259" key="1">
    <source>
        <dbReference type="PROSITE" id="PS50830"/>
    </source>
</evidence>
<dbReference type="Proteomes" id="UP001230156">
    <property type="component" value="Unassembled WGS sequence"/>
</dbReference>
<keyword evidence="3" id="KW-1185">Reference proteome</keyword>
<evidence type="ECO:0000313" key="3">
    <source>
        <dbReference type="Proteomes" id="UP001230156"/>
    </source>
</evidence>